<dbReference type="OrthoDB" id="6194046at2"/>
<evidence type="ECO:0000313" key="2">
    <source>
        <dbReference type="Proteomes" id="UP000196027"/>
    </source>
</evidence>
<keyword evidence="2" id="KW-1185">Reference proteome</keyword>
<proteinExistence type="predicted"/>
<reference evidence="1 2" key="1">
    <citation type="submission" date="2017-05" db="EMBL/GenBank/DDBJ databases">
        <title>Genomic insights into alkan degradation activity of Oleiphilus messinensis.</title>
        <authorList>
            <person name="Kozyavkin S.A."/>
            <person name="Slesarev A.I."/>
            <person name="Golyshin P.N."/>
            <person name="Korzhenkov A."/>
            <person name="Golyshina O.N."/>
            <person name="Toshchakov S.V."/>
        </authorList>
    </citation>
    <scope>NUCLEOTIDE SEQUENCE [LARGE SCALE GENOMIC DNA]</scope>
    <source>
        <strain evidence="1 2">ME102</strain>
    </source>
</reference>
<evidence type="ECO:0000313" key="1">
    <source>
        <dbReference type="EMBL" id="ARU57096.1"/>
    </source>
</evidence>
<accession>A0A1Y0IBF1</accession>
<dbReference type="EMBL" id="CP021425">
    <property type="protein sequence ID" value="ARU57096.1"/>
    <property type="molecule type" value="Genomic_DNA"/>
</dbReference>
<dbReference type="AlphaFoldDB" id="A0A1Y0IBF1"/>
<dbReference type="KEGG" id="ome:OLMES_3053"/>
<name>A0A1Y0IBF1_9GAMM</name>
<dbReference type="RefSeq" id="WP_087462021.1">
    <property type="nucleotide sequence ID" value="NZ_CP021425.1"/>
</dbReference>
<organism evidence="1 2">
    <name type="scientific">Oleiphilus messinensis</name>
    <dbReference type="NCBI Taxonomy" id="141451"/>
    <lineage>
        <taxon>Bacteria</taxon>
        <taxon>Pseudomonadati</taxon>
        <taxon>Pseudomonadota</taxon>
        <taxon>Gammaproteobacteria</taxon>
        <taxon>Oceanospirillales</taxon>
        <taxon>Oleiphilaceae</taxon>
        <taxon>Oleiphilus</taxon>
    </lineage>
</organism>
<sequence>MGITVFKDGERRYFRVTKAWNGKEHQVYVRIGRSEKKALKEAHKVEADLELRRKAYIERKKLSGEGLIHEDGRIVGLQLQTRHREGRKPCTEFKIRVKEPDKKAIFKSVSVNSHGLEVAFDKAVEKICDIRDIALGSDVHKKLLASKAIYLDEGEKLLTDADSEVVSTTETEQKKDKSAGFLDQLKDSLQDFLKTKGASKPASTRKR</sequence>
<protein>
    <submittedName>
        <fullName evidence="1">Uncharacterized protein</fullName>
    </submittedName>
</protein>
<gene>
    <name evidence="1" type="ORF">OLMES_3053</name>
</gene>
<dbReference type="Proteomes" id="UP000196027">
    <property type="component" value="Chromosome"/>
</dbReference>